<protein>
    <submittedName>
        <fullName evidence="1">Uncharacterized protein</fullName>
    </submittedName>
</protein>
<sequence>MCFVVQKQIDADALLMMLLSNKRRFSLTAGWLDFVGCKFVISNCDRHGSGYGFVISDCDRRGRGSLGCGFVISDCDRHGRGSLGCGFMTSDCDRHGSLGCGSRS</sequence>
<evidence type="ECO:0000313" key="2">
    <source>
        <dbReference type="Proteomes" id="UP000237347"/>
    </source>
</evidence>
<keyword evidence="2" id="KW-1185">Reference proteome</keyword>
<accession>A0AAW0M6Y9</accession>
<proteinExistence type="predicted"/>
<dbReference type="AlphaFoldDB" id="A0AAW0M6Y9"/>
<comment type="caution">
    <text evidence="1">The sequence shown here is derived from an EMBL/GenBank/DDBJ whole genome shotgun (WGS) entry which is preliminary data.</text>
</comment>
<reference evidence="1 2" key="1">
    <citation type="journal article" date="2018" name="Sci. Data">
        <title>The draft genome sequence of cork oak.</title>
        <authorList>
            <person name="Ramos A.M."/>
            <person name="Usie A."/>
            <person name="Barbosa P."/>
            <person name="Barros P.M."/>
            <person name="Capote T."/>
            <person name="Chaves I."/>
            <person name="Simoes F."/>
            <person name="Abreu I."/>
            <person name="Carrasquinho I."/>
            <person name="Faro C."/>
            <person name="Guimaraes J.B."/>
            <person name="Mendonca D."/>
            <person name="Nobrega F."/>
            <person name="Rodrigues L."/>
            <person name="Saibo N.J.M."/>
            <person name="Varela M.C."/>
            <person name="Egas C."/>
            <person name="Matos J."/>
            <person name="Miguel C.M."/>
            <person name="Oliveira M.M."/>
            <person name="Ricardo C.P."/>
            <person name="Goncalves S."/>
        </authorList>
    </citation>
    <scope>NUCLEOTIDE SEQUENCE [LARGE SCALE GENOMIC DNA]</scope>
    <source>
        <strain evidence="2">cv. HL8</strain>
    </source>
</reference>
<name>A0AAW0M6Y9_QUESU</name>
<dbReference type="EMBL" id="PKMF04000011">
    <property type="protein sequence ID" value="KAK7859608.1"/>
    <property type="molecule type" value="Genomic_DNA"/>
</dbReference>
<organism evidence="1 2">
    <name type="scientific">Quercus suber</name>
    <name type="common">Cork oak</name>
    <dbReference type="NCBI Taxonomy" id="58331"/>
    <lineage>
        <taxon>Eukaryota</taxon>
        <taxon>Viridiplantae</taxon>
        <taxon>Streptophyta</taxon>
        <taxon>Embryophyta</taxon>
        <taxon>Tracheophyta</taxon>
        <taxon>Spermatophyta</taxon>
        <taxon>Magnoliopsida</taxon>
        <taxon>eudicotyledons</taxon>
        <taxon>Gunneridae</taxon>
        <taxon>Pentapetalae</taxon>
        <taxon>rosids</taxon>
        <taxon>fabids</taxon>
        <taxon>Fagales</taxon>
        <taxon>Fagaceae</taxon>
        <taxon>Quercus</taxon>
    </lineage>
</organism>
<dbReference type="Proteomes" id="UP000237347">
    <property type="component" value="Unassembled WGS sequence"/>
</dbReference>
<gene>
    <name evidence="1" type="ORF">CFP56_004715</name>
</gene>
<evidence type="ECO:0000313" key="1">
    <source>
        <dbReference type="EMBL" id="KAK7859608.1"/>
    </source>
</evidence>